<evidence type="ECO:0000256" key="4">
    <source>
        <dbReference type="ARBA" id="ARBA00022691"/>
    </source>
</evidence>
<evidence type="ECO:0000256" key="1">
    <source>
        <dbReference type="ARBA" id="ARBA00010815"/>
    </source>
</evidence>
<evidence type="ECO:0000256" key="2">
    <source>
        <dbReference type="ARBA" id="ARBA00022603"/>
    </source>
</evidence>
<evidence type="ECO:0000313" key="6">
    <source>
        <dbReference type="EMBL" id="AUG55740.1"/>
    </source>
</evidence>
<dbReference type="AlphaFoldDB" id="A0A2N3KTI4"/>
<dbReference type="CDD" id="cd02440">
    <property type="entry name" value="AdoMet_MTases"/>
    <property type="match status" value="1"/>
</dbReference>
<comment type="similarity">
    <text evidence="1">Belongs to the CFA/CMAS family.</text>
</comment>
<dbReference type="Gene3D" id="3.40.50.150">
    <property type="entry name" value="Vaccinia Virus protein VP39"/>
    <property type="match status" value="1"/>
</dbReference>
<dbReference type="PANTHER" id="PTHR43667:SF1">
    <property type="entry name" value="CYCLOPROPANE-FATTY-ACYL-PHOSPHOLIPID SYNTHASE"/>
    <property type="match status" value="1"/>
</dbReference>
<reference evidence="7 9" key="1">
    <citation type="submission" date="2017-09" db="EMBL/GenBank/DDBJ databases">
        <title>Biodiversity and function of Thalassospira species in the particle-attached aromatic-hydrocarbon-degrading consortia from the surface seawater of the South China Sea.</title>
        <authorList>
            <person name="Dong C."/>
            <person name="Liu R."/>
            <person name="Shao Z."/>
        </authorList>
    </citation>
    <scope>NUCLEOTIDE SEQUENCE [LARGE SCALE GENOMIC DNA]</scope>
    <source>
        <strain evidence="7 9">CSC1P2</strain>
    </source>
</reference>
<geneLocation type="plasmid" evidence="8">
    <name>pcsc3h3</name>
</geneLocation>
<dbReference type="PIRSF" id="PIRSF003085">
    <property type="entry name" value="CMAS"/>
    <property type="match status" value="1"/>
</dbReference>
<dbReference type="RefSeq" id="WP_101267053.1">
    <property type="nucleotide sequence ID" value="NZ_CP024200.1"/>
</dbReference>
<evidence type="ECO:0000313" key="8">
    <source>
        <dbReference type="Proteomes" id="UP000233458"/>
    </source>
</evidence>
<keyword evidence="4" id="KW-0949">S-adenosyl-L-methionine</keyword>
<accession>A0A2N3KTI4</accession>
<keyword evidence="3" id="KW-0808">Transferase</keyword>
<dbReference type="GO" id="GO:0008610">
    <property type="term" value="P:lipid biosynthetic process"/>
    <property type="evidence" value="ECO:0007669"/>
    <property type="project" value="InterPro"/>
</dbReference>
<dbReference type="KEGG" id="thac:CSC3H3_23120"/>
<keyword evidence="6" id="KW-0614">Plasmid</keyword>
<dbReference type="OrthoDB" id="9782855at2"/>
<sequence length="300" mass="34129">MNQSALKEVPAYGGSPSAIQFHYDVGREFYQLWLDDSMTYSSALWSESDDDTLNAAQQRKIDYHLEQARARQASSLLDIGCGWGALVNKASSLPNLHKIVGLTLSNDQADYVRGFGLPNLDIRLESWTEHHPTTHYDSIISVGAFEHFVKPEDSTAEKIATYRDFFEKCAGWLSPGGWLSLQTFVYGTMKNEEASAFINHEIFPAADLPRLEQIMASVDGVMELTKLVNHRLHYARTYDMWARNLRRRRDEAVDLVGEAMTNKYERYLKQTSIGFYTGKIGLLRMTFRPVDRSLSVLAKE</sequence>
<dbReference type="InterPro" id="IPR029063">
    <property type="entry name" value="SAM-dependent_MTases_sf"/>
</dbReference>
<proteinExistence type="inferred from homology"/>
<protein>
    <submittedName>
        <fullName evidence="7">Cyclopropane-fatty-acyl-phospholipid synthase</fullName>
    </submittedName>
</protein>
<dbReference type="PANTHER" id="PTHR43667">
    <property type="entry name" value="CYCLOPROPANE-FATTY-ACYL-PHOSPHOLIPID SYNTHASE"/>
    <property type="match status" value="1"/>
</dbReference>
<gene>
    <name evidence="7" type="ORF">COO20_12720</name>
    <name evidence="6" type="ORF">CSC3H3_23120</name>
</gene>
<evidence type="ECO:0000313" key="7">
    <source>
        <dbReference type="EMBL" id="PKR53865.1"/>
    </source>
</evidence>
<dbReference type="GO" id="GO:0008168">
    <property type="term" value="F:methyltransferase activity"/>
    <property type="evidence" value="ECO:0007669"/>
    <property type="project" value="UniProtKB-KW"/>
</dbReference>
<dbReference type="GO" id="GO:0032259">
    <property type="term" value="P:methylation"/>
    <property type="evidence" value="ECO:0007669"/>
    <property type="project" value="UniProtKB-KW"/>
</dbReference>
<keyword evidence="5" id="KW-0443">Lipid metabolism</keyword>
<evidence type="ECO:0000256" key="5">
    <source>
        <dbReference type="ARBA" id="ARBA00023098"/>
    </source>
</evidence>
<dbReference type="Proteomes" id="UP000233458">
    <property type="component" value="Plasmid pCSC3H3"/>
</dbReference>
<dbReference type="InterPro" id="IPR003333">
    <property type="entry name" value="CMAS"/>
</dbReference>
<dbReference type="EMBL" id="NWTK01000007">
    <property type="protein sequence ID" value="PKR53865.1"/>
    <property type="molecule type" value="Genomic_DNA"/>
</dbReference>
<keyword evidence="8" id="KW-1185">Reference proteome</keyword>
<name>A0A2N3KTI4_9PROT</name>
<dbReference type="Proteomes" id="UP000233597">
    <property type="component" value="Unassembled WGS sequence"/>
</dbReference>
<dbReference type="SUPFAM" id="SSF53335">
    <property type="entry name" value="S-adenosyl-L-methionine-dependent methyltransferases"/>
    <property type="match status" value="1"/>
</dbReference>
<keyword evidence="2" id="KW-0489">Methyltransferase</keyword>
<dbReference type="EMBL" id="CP024200">
    <property type="protein sequence ID" value="AUG55740.1"/>
    <property type="molecule type" value="Genomic_DNA"/>
</dbReference>
<evidence type="ECO:0000256" key="3">
    <source>
        <dbReference type="ARBA" id="ARBA00022679"/>
    </source>
</evidence>
<dbReference type="InterPro" id="IPR050723">
    <property type="entry name" value="CFA/CMAS"/>
</dbReference>
<dbReference type="Pfam" id="PF02353">
    <property type="entry name" value="CMAS"/>
    <property type="match status" value="1"/>
</dbReference>
<geneLocation type="plasmid" evidence="6">
    <name>pCSC3H3</name>
</geneLocation>
<reference evidence="6 8" key="2">
    <citation type="submission" date="2017-10" db="EMBL/GenBank/DDBJ databases">
        <title>Biodiversity and function of Thalassospira species in the particle-attached aromatic-hydrocarbon-degrading consortia from the surface seawater of the China South Sea.</title>
        <authorList>
            <person name="Dong C."/>
            <person name="Liu R."/>
            <person name="Shao Z."/>
        </authorList>
    </citation>
    <scope>NUCLEOTIDE SEQUENCE [LARGE SCALE GENOMIC DNA]</scope>
    <source>
        <strain evidence="6 8">CSC3H3</strain>
        <plasmid evidence="6">pCSC3H3</plasmid>
        <plasmid evidence="8">pcsc3h3</plasmid>
    </source>
</reference>
<organism evidence="7 9">
    <name type="scientific">Thalassospira marina</name>
    <dbReference type="NCBI Taxonomy" id="2048283"/>
    <lineage>
        <taxon>Bacteria</taxon>
        <taxon>Pseudomonadati</taxon>
        <taxon>Pseudomonadota</taxon>
        <taxon>Alphaproteobacteria</taxon>
        <taxon>Rhodospirillales</taxon>
        <taxon>Thalassospiraceae</taxon>
        <taxon>Thalassospira</taxon>
    </lineage>
</organism>
<evidence type="ECO:0000313" key="9">
    <source>
        <dbReference type="Proteomes" id="UP000233597"/>
    </source>
</evidence>